<dbReference type="Proteomes" id="UP000287651">
    <property type="component" value="Unassembled WGS sequence"/>
</dbReference>
<dbReference type="EMBL" id="AMZH03026432">
    <property type="protein sequence ID" value="RRT34609.1"/>
    <property type="molecule type" value="Genomic_DNA"/>
</dbReference>
<accession>A0A426X554</accession>
<organism evidence="1 2">
    <name type="scientific">Ensete ventricosum</name>
    <name type="common">Abyssinian banana</name>
    <name type="synonym">Musa ensete</name>
    <dbReference type="NCBI Taxonomy" id="4639"/>
    <lineage>
        <taxon>Eukaryota</taxon>
        <taxon>Viridiplantae</taxon>
        <taxon>Streptophyta</taxon>
        <taxon>Embryophyta</taxon>
        <taxon>Tracheophyta</taxon>
        <taxon>Spermatophyta</taxon>
        <taxon>Magnoliopsida</taxon>
        <taxon>Liliopsida</taxon>
        <taxon>Zingiberales</taxon>
        <taxon>Musaceae</taxon>
        <taxon>Ensete</taxon>
    </lineage>
</organism>
<protein>
    <submittedName>
        <fullName evidence="1">Uncharacterized protein</fullName>
    </submittedName>
</protein>
<evidence type="ECO:0000313" key="2">
    <source>
        <dbReference type="Proteomes" id="UP000287651"/>
    </source>
</evidence>
<name>A0A426X554_ENSVE</name>
<dbReference type="AlphaFoldDB" id="A0A426X554"/>
<reference evidence="1 2" key="1">
    <citation type="journal article" date="2014" name="Agronomy (Basel)">
        <title>A Draft Genome Sequence for Ensete ventricosum, the Drought-Tolerant Tree Against Hunger.</title>
        <authorList>
            <person name="Harrison J."/>
            <person name="Moore K.A."/>
            <person name="Paszkiewicz K."/>
            <person name="Jones T."/>
            <person name="Grant M."/>
            <person name="Ambacheew D."/>
            <person name="Muzemil S."/>
            <person name="Studholme D.J."/>
        </authorList>
    </citation>
    <scope>NUCLEOTIDE SEQUENCE [LARGE SCALE GENOMIC DNA]</scope>
</reference>
<sequence>MGSRPYDRHCCLRAAPCGRYPYWRLLLPAVALASGSPSHGAAPCSLVAGSCHLRPGRGRLPLAVAMWAAGPCGLAAAVRSCGAAATTGDRPLVAGSVMRENRVRSPLFRIIAILD</sequence>
<gene>
    <name evidence="1" type="ORF">B296_00054905</name>
</gene>
<comment type="caution">
    <text evidence="1">The sequence shown here is derived from an EMBL/GenBank/DDBJ whole genome shotgun (WGS) entry which is preliminary data.</text>
</comment>
<proteinExistence type="predicted"/>
<evidence type="ECO:0000313" key="1">
    <source>
        <dbReference type="EMBL" id="RRT34609.1"/>
    </source>
</evidence>